<evidence type="ECO:0000313" key="2">
    <source>
        <dbReference type="EMBL" id="KAF2031574.1"/>
    </source>
</evidence>
<feature type="compositionally biased region" description="Polar residues" evidence="1">
    <location>
        <begin position="11"/>
        <end position="31"/>
    </location>
</feature>
<reference evidence="2" key="1">
    <citation type="journal article" date="2020" name="Stud. Mycol.">
        <title>101 Dothideomycetes genomes: a test case for predicting lifestyles and emergence of pathogens.</title>
        <authorList>
            <person name="Haridas S."/>
            <person name="Albert R."/>
            <person name="Binder M."/>
            <person name="Bloem J."/>
            <person name="Labutti K."/>
            <person name="Salamov A."/>
            <person name="Andreopoulos B."/>
            <person name="Baker S."/>
            <person name="Barry K."/>
            <person name="Bills G."/>
            <person name="Bluhm B."/>
            <person name="Cannon C."/>
            <person name="Castanera R."/>
            <person name="Culley D."/>
            <person name="Daum C."/>
            <person name="Ezra D."/>
            <person name="Gonzalez J."/>
            <person name="Henrissat B."/>
            <person name="Kuo A."/>
            <person name="Liang C."/>
            <person name="Lipzen A."/>
            <person name="Lutzoni F."/>
            <person name="Magnuson J."/>
            <person name="Mondo S."/>
            <person name="Nolan M."/>
            <person name="Ohm R."/>
            <person name="Pangilinan J."/>
            <person name="Park H.-J."/>
            <person name="Ramirez L."/>
            <person name="Alfaro M."/>
            <person name="Sun H."/>
            <person name="Tritt A."/>
            <person name="Yoshinaga Y."/>
            <person name="Zwiers L.-H."/>
            <person name="Turgeon B."/>
            <person name="Goodwin S."/>
            <person name="Spatafora J."/>
            <person name="Crous P."/>
            <person name="Grigoriev I."/>
        </authorList>
    </citation>
    <scope>NUCLEOTIDE SEQUENCE</scope>
    <source>
        <strain evidence="2">CBS 110217</strain>
    </source>
</reference>
<dbReference type="AlphaFoldDB" id="A0A9P4LQ78"/>
<name>A0A9P4LQ78_9PLEO</name>
<accession>A0A9P4LQ78</accession>
<feature type="non-terminal residue" evidence="2">
    <location>
        <position position="1"/>
    </location>
</feature>
<keyword evidence="3" id="KW-1185">Reference proteome</keyword>
<dbReference type="EMBL" id="ML978179">
    <property type="protein sequence ID" value="KAF2031574.1"/>
    <property type="molecule type" value="Genomic_DNA"/>
</dbReference>
<dbReference type="OrthoDB" id="3748578at2759"/>
<proteinExistence type="predicted"/>
<sequence>TPPRRLRLPTYAQSFSSKLDQSNTPLRTTSDGKLIDEDTGDWLVLDTPPHDSEDREIAWKNKKVTRGPLIGLPESKNGATGLDDPRARKPLARLLRNKWHGFDRLPAHEEDPEILERKKLRAEIMQYLRQENLRVPKVDMRLLSEVQKYYTAPLGQKIGGDWFEHAL</sequence>
<gene>
    <name evidence="2" type="ORF">EK21DRAFT_38043</name>
</gene>
<evidence type="ECO:0000256" key="1">
    <source>
        <dbReference type="SAM" id="MobiDB-lite"/>
    </source>
</evidence>
<feature type="region of interest" description="Disordered" evidence="1">
    <location>
        <begin position="1"/>
        <end position="33"/>
    </location>
</feature>
<organism evidence="2 3">
    <name type="scientific">Setomelanomma holmii</name>
    <dbReference type="NCBI Taxonomy" id="210430"/>
    <lineage>
        <taxon>Eukaryota</taxon>
        <taxon>Fungi</taxon>
        <taxon>Dikarya</taxon>
        <taxon>Ascomycota</taxon>
        <taxon>Pezizomycotina</taxon>
        <taxon>Dothideomycetes</taxon>
        <taxon>Pleosporomycetidae</taxon>
        <taxon>Pleosporales</taxon>
        <taxon>Pleosporineae</taxon>
        <taxon>Phaeosphaeriaceae</taxon>
        <taxon>Setomelanomma</taxon>
    </lineage>
</organism>
<protein>
    <submittedName>
        <fullName evidence="2">Uncharacterized protein</fullName>
    </submittedName>
</protein>
<dbReference type="Proteomes" id="UP000799777">
    <property type="component" value="Unassembled WGS sequence"/>
</dbReference>
<comment type="caution">
    <text evidence="2">The sequence shown here is derived from an EMBL/GenBank/DDBJ whole genome shotgun (WGS) entry which is preliminary data.</text>
</comment>
<evidence type="ECO:0000313" key="3">
    <source>
        <dbReference type="Proteomes" id="UP000799777"/>
    </source>
</evidence>
<feature type="non-terminal residue" evidence="2">
    <location>
        <position position="167"/>
    </location>
</feature>